<evidence type="ECO:0000313" key="1">
    <source>
        <dbReference type="EMBL" id="VVP41000.1"/>
    </source>
</evidence>
<dbReference type="EMBL" id="CABVII010000027">
    <property type="protein sequence ID" value="VVP41000.1"/>
    <property type="molecule type" value="Genomic_DNA"/>
</dbReference>
<accession>A0A5E7NX73</accession>
<proteinExistence type="predicted"/>
<reference evidence="1 2" key="1">
    <citation type="submission" date="2019-09" db="EMBL/GenBank/DDBJ databases">
        <authorList>
            <person name="Chandra G."/>
            <person name="Truman W A."/>
        </authorList>
    </citation>
    <scope>NUCLEOTIDE SEQUENCE [LARGE SCALE GENOMIC DNA]</scope>
    <source>
        <strain evidence="1">PS862</strain>
    </source>
</reference>
<dbReference type="Proteomes" id="UP000385207">
    <property type="component" value="Unassembled WGS sequence"/>
</dbReference>
<sequence>MNDKVKIKFLVDGHNTSTFPEFDHFESIPYMNAGDKLYFEANNSTYTILYKKFFVGTHVTQITYAMTIDN</sequence>
<name>A0A5E7NX73_PSEFL</name>
<protein>
    <submittedName>
        <fullName evidence="1">Uncharacterized protein</fullName>
    </submittedName>
</protein>
<gene>
    <name evidence="1" type="ORF">PS862_04880</name>
</gene>
<dbReference type="AlphaFoldDB" id="A0A5E7NX73"/>
<organism evidence="1 2">
    <name type="scientific">Pseudomonas fluorescens</name>
    <dbReference type="NCBI Taxonomy" id="294"/>
    <lineage>
        <taxon>Bacteria</taxon>
        <taxon>Pseudomonadati</taxon>
        <taxon>Pseudomonadota</taxon>
        <taxon>Gammaproteobacteria</taxon>
        <taxon>Pseudomonadales</taxon>
        <taxon>Pseudomonadaceae</taxon>
        <taxon>Pseudomonas</taxon>
    </lineage>
</organism>
<evidence type="ECO:0000313" key="2">
    <source>
        <dbReference type="Proteomes" id="UP000385207"/>
    </source>
</evidence>